<reference evidence="3 4" key="1">
    <citation type="journal article" date="2017" name="Int. J. Syst. Evol. Microbiol.">
        <title>Erythrobacter aquimixticola sp. nov., isolated from the junction between the ocean and a freshwater spring.</title>
        <authorList>
            <person name="Park S."/>
            <person name="Jung Y.T."/>
            <person name="Choi S.J."/>
            <person name="Yoon J.H."/>
        </authorList>
    </citation>
    <scope>NUCLEOTIDE SEQUENCE [LARGE SCALE GENOMIC DNA]</scope>
    <source>
        <strain evidence="3 4">JSSK-14</strain>
    </source>
</reference>
<feature type="compositionally biased region" description="Basic and acidic residues" evidence="1">
    <location>
        <begin position="102"/>
        <end position="118"/>
    </location>
</feature>
<feature type="compositionally biased region" description="Basic residues" evidence="1">
    <location>
        <begin position="184"/>
        <end position="193"/>
    </location>
</feature>
<sequence length="249" mass="27563">MRGHGSRSAINGVRSKQGSEVPLNSNRNNNRRRGGGRNNNRGGGNPMQNNRIDSRARGNAPQMLDKYKKLAHEAQLNDDRVQTEYYLQFADHYFRVLADAKAQKEEAQAKRAAERGDQSDDSSGDDEDDNRGQDGRGQDGRGRQPRRNTRQRRDEPQIAEGAEGESGDQQDEDNPFTRDAPKPKAARKPRKKSGPSDAVENDGSLDPDMLPPAIARANDGDDDGEKKPAKPRARRRPKDDGEEALEAVG</sequence>
<evidence type="ECO:0000259" key="2">
    <source>
        <dbReference type="Pfam" id="PF13763"/>
    </source>
</evidence>
<evidence type="ECO:0000313" key="3">
    <source>
        <dbReference type="EMBL" id="RJY10355.1"/>
    </source>
</evidence>
<dbReference type="Pfam" id="PF13763">
    <property type="entry name" value="DUF4167"/>
    <property type="match status" value="1"/>
</dbReference>
<feature type="compositionally biased region" description="Polar residues" evidence="1">
    <location>
        <begin position="14"/>
        <end position="25"/>
    </location>
</feature>
<feature type="compositionally biased region" description="Acidic residues" evidence="1">
    <location>
        <begin position="119"/>
        <end position="129"/>
    </location>
</feature>
<feature type="region of interest" description="Disordered" evidence="1">
    <location>
        <begin position="1"/>
        <end position="57"/>
    </location>
</feature>
<feature type="compositionally biased region" description="Basic and acidic residues" evidence="1">
    <location>
        <begin position="130"/>
        <end position="142"/>
    </location>
</feature>
<feature type="region of interest" description="Disordered" evidence="1">
    <location>
        <begin position="102"/>
        <end position="249"/>
    </location>
</feature>
<dbReference type="OrthoDB" id="9816310at2"/>
<evidence type="ECO:0000256" key="1">
    <source>
        <dbReference type="SAM" id="MobiDB-lite"/>
    </source>
</evidence>
<evidence type="ECO:0000313" key="4">
    <source>
        <dbReference type="Proteomes" id="UP000285232"/>
    </source>
</evidence>
<protein>
    <submittedName>
        <fullName evidence="3">DUF4167 domain-containing protein</fullName>
    </submittedName>
</protein>
<keyword evidence="4" id="KW-1185">Reference proteome</keyword>
<dbReference type="InterPro" id="IPR025430">
    <property type="entry name" value="DUF4167"/>
</dbReference>
<accession>A0A419RX28</accession>
<dbReference type="EMBL" id="RAHX01000001">
    <property type="protein sequence ID" value="RJY10355.1"/>
    <property type="molecule type" value="Genomic_DNA"/>
</dbReference>
<feature type="compositionally biased region" description="Acidic residues" evidence="1">
    <location>
        <begin position="240"/>
        <end position="249"/>
    </location>
</feature>
<name>A0A419RX28_9SPHN</name>
<organism evidence="3 4">
    <name type="scientific">Aurantiacibacter aquimixticola</name>
    <dbReference type="NCBI Taxonomy" id="1958945"/>
    <lineage>
        <taxon>Bacteria</taxon>
        <taxon>Pseudomonadati</taxon>
        <taxon>Pseudomonadota</taxon>
        <taxon>Alphaproteobacteria</taxon>
        <taxon>Sphingomonadales</taxon>
        <taxon>Erythrobacteraceae</taxon>
        <taxon>Aurantiacibacter</taxon>
    </lineage>
</organism>
<proteinExistence type="predicted"/>
<dbReference type="Proteomes" id="UP000285232">
    <property type="component" value="Unassembled WGS sequence"/>
</dbReference>
<comment type="caution">
    <text evidence="3">The sequence shown here is derived from an EMBL/GenBank/DDBJ whole genome shotgun (WGS) entry which is preliminary data.</text>
</comment>
<feature type="domain" description="DUF4167" evidence="2">
    <location>
        <begin position="27"/>
        <end position="103"/>
    </location>
</feature>
<gene>
    <name evidence="3" type="ORF">D6201_10555</name>
</gene>
<feature type="compositionally biased region" description="Acidic residues" evidence="1">
    <location>
        <begin position="162"/>
        <end position="174"/>
    </location>
</feature>
<dbReference type="AlphaFoldDB" id="A0A419RX28"/>